<sequence>MARPPRDRFPNTYVGDLVPNGNGWTRVGPLYCPNWHSADEPGWKQRYLPCACDNRHHMWTCHCGASIYAPKLGPDCRILNGPQSSHEGQQREH</sequence>
<evidence type="ECO:0000313" key="2">
    <source>
        <dbReference type="Proteomes" id="UP000217954"/>
    </source>
</evidence>
<dbReference type="AlphaFoldDB" id="A0A1Z4F0Y8"/>
<keyword evidence="2" id="KW-1185">Reference proteome</keyword>
<reference evidence="2" key="1">
    <citation type="journal article" date="2017" name="Genome Announc.">
        <title>Complete Genome Sequence of Mycobacterium stephanolepidis.</title>
        <authorList>
            <person name="Fukano H."/>
            <person name="Yoshida M."/>
            <person name="Katayama Y."/>
            <person name="Omatsu T."/>
            <person name="Mizutani T."/>
            <person name="Kurata O."/>
            <person name="Wada S."/>
            <person name="Hoshino Y."/>
        </authorList>
    </citation>
    <scope>NUCLEOTIDE SEQUENCE [LARGE SCALE GENOMIC DNA]</scope>
    <source>
        <strain evidence="2">NJB0901</strain>
    </source>
</reference>
<organism evidence="1 2">
    <name type="scientific">[Mycobacterium] stephanolepidis</name>
    <dbReference type="NCBI Taxonomy" id="1520670"/>
    <lineage>
        <taxon>Bacteria</taxon>
        <taxon>Bacillati</taxon>
        <taxon>Actinomycetota</taxon>
        <taxon>Actinomycetes</taxon>
        <taxon>Mycobacteriales</taxon>
        <taxon>Mycobacteriaceae</taxon>
        <taxon>Mycobacteroides</taxon>
    </lineage>
</organism>
<dbReference type="OrthoDB" id="4730291at2"/>
<proteinExistence type="predicted"/>
<evidence type="ECO:0000313" key="1">
    <source>
        <dbReference type="EMBL" id="BAX98870.1"/>
    </source>
</evidence>
<dbReference type="Proteomes" id="UP000217954">
    <property type="component" value="Chromosome"/>
</dbReference>
<protein>
    <submittedName>
        <fullName evidence="1">Uncharacterized protein</fullName>
    </submittedName>
</protein>
<gene>
    <name evidence="1" type="ORF">MSTE_03570</name>
</gene>
<dbReference type="EMBL" id="AP018165">
    <property type="protein sequence ID" value="BAX98870.1"/>
    <property type="molecule type" value="Genomic_DNA"/>
</dbReference>
<dbReference type="KEGG" id="mste:MSTE_03570"/>
<name>A0A1Z4F0Y8_9MYCO</name>
<reference evidence="1 2" key="2">
    <citation type="journal article" date="2017" name="Int. J. Syst. Evol. Microbiol.">
        <title>Mycobacterium stephanolepidis sp. nov., a rapidly growing species related to Mycobacterium chelonae, isolated from marine teleost fish, Stephanolepis cirrhifer.</title>
        <authorList>
            <person name="Fukano H."/>
            <person name="Wada S."/>
            <person name="Kurata O."/>
            <person name="Katayama K."/>
            <person name="Fujiwara N."/>
            <person name="Hoshino Y."/>
        </authorList>
    </citation>
    <scope>NUCLEOTIDE SEQUENCE [LARGE SCALE GENOMIC DNA]</scope>
    <source>
        <strain evidence="1 2">NJB0901</strain>
    </source>
</reference>
<dbReference type="RefSeq" id="WP_096503138.1">
    <property type="nucleotide sequence ID" value="NZ_AP018165.1"/>
</dbReference>
<accession>A0A1Z4F0Y8</accession>